<evidence type="ECO:0000313" key="7">
    <source>
        <dbReference type="EMBL" id="PTQ56796.1"/>
    </source>
</evidence>
<evidence type="ECO:0000313" key="8">
    <source>
        <dbReference type="Proteomes" id="UP000244338"/>
    </source>
</evidence>
<dbReference type="InterPro" id="IPR010156">
    <property type="entry name" value="CRISPR-assoc_prot_Cas6"/>
</dbReference>
<accession>A0A2R6Y280</accession>
<dbReference type="InterPro" id="IPR045747">
    <property type="entry name" value="CRISPR-assoc_prot_Cas6_N_sf"/>
</dbReference>
<evidence type="ECO:0000256" key="5">
    <source>
        <dbReference type="PIRSR" id="PIRSR005054-50"/>
    </source>
</evidence>
<keyword evidence="3" id="KW-0051">Antiviral defense</keyword>
<dbReference type="NCBIfam" id="TIGR01877">
    <property type="entry name" value="cas_cas6"/>
    <property type="match status" value="1"/>
</dbReference>
<dbReference type="Pfam" id="PF01881">
    <property type="entry name" value="Cas_Cas6_C"/>
    <property type="match status" value="1"/>
</dbReference>
<dbReference type="AlphaFoldDB" id="A0A2R6Y280"/>
<dbReference type="Gene3D" id="3.30.70.1890">
    <property type="match status" value="1"/>
</dbReference>
<dbReference type="PANTHER" id="PTHR36984:SF1">
    <property type="entry name" value="CRISPR-ASSOCIATED ENDORIBONUCLEASE CAS6 1"/>
    <property type="match status" value="1"/>
</dbReference>
<keyword evidence="2" id="KW-0694">RNA-binding</keyword>
<organism evidence="7 8">
    <name type="scientific">Candidatus Carbonibacillus altaicus</name>
    <dbReference type="NCBI Taxonomy" id="2163959"/>
    <lineage>
        <taxon>Bacteria</taxon>
        <taxon>Bacillati</taxon>
        <taxon>Bacillota</taxon>
        <taxon>Bacilli</taxon>
        <taxon>Bacillales</taxon>
        <taxon>Candidatus Carbonibacillus</taxon>
    </lineage>
</organism>
<dbReference type="GO" id="GO:0003723">
    <property type="term" value="F:RNA binding"/>
    <property type="evidence" value="ECO:0007669"/>
    <property type="project" value="UniProtKB-KW"/>
</dbReference>
<dbReference type="EMBL" id="PEBX01000019">
    <property type="protein sequence ID" value="PTQ56796.1"/>
    <property type="molecule type" value="Genomic_DNA"/>
</dbReference>
<evidence type="ECO:0000256" key="2">
    <source>
        <dbReference type="ARBA" id="ARBA00022884"/>
    </source>
</evidence>
<dbReference type="CDD" id="cd21140">
    <property type="entry name" value="Cas6_I-like"/>
    <property type="match status" value="1"/>
</dbReference>
<dbReference type="Proteomes" id="UP000244338">
    <property type="component" value="Unassembled WGS sequence"/>
</dbReference>
<evidence type="ECO:0000256" key="4">
    <source>
        <dbReference type="PIRNR" id="PIRNR005054"/>
    </source>
</evidence>
<protein>
    <recommendedName>
        <fullName evidence="4">CRISPR-associated endoribonuclease</fullName>
    </recommendedName>
</protein>
<dbReference type="InterPro" id="IPR049435">
    <property type="entry name" value="Cas_Cas6_C"/>
</dbReference>
<evidence type="ECO:0000256" key="1">
    <source>
        <dbReference type="ARBA" id="ARBA00005937"/>
    </source>
</evidence>
<name>A0A2R6Y280_9BACL</name>
<feature type="active site" description="Proton acceptor" evidence="5">
    <location>
        <position position="29"/>
    </location>
</feature>
<comment type="caution">
    <text evidence="7">The sequence shown here is derived from an EMBL/GenBank/DDBJ whole genome shotgun (WGS) entry which is preliminary data.</text>
</comment>
<dbReference type="Gene3D" id="3.30.70.1900">
    <property type="match status" value="1"/>
</dbReference>
<dbReference type="PIRSF" id="PIRSF005054">
    <property type="entry name" value="PF1131"/>
    <property type="match status" value="1"/>
</dbReference>
<comment type="similarity">
    <text evidence="1 4">Belongs to the CRISPR-associated protein Cas6/Cse3/CasE family.</text>
</comment>
<dbReference type="GO" id="GO:0016788">
    <property type="term" value="F:hydrolase activity, acting on ester bonds"/>
    <property type="evidence" value="ECO:0007669"/>
    <property type="project" value="InterPro"/>
</dbReference>
<reference evidence="8" key="1">
    <citation type="journal article" date="2018" name="Sci. Rep.">
        <title>Lignite coal burning seam in the remote Altai Mountains harbors a hydrogen-driven thermophilic microbial community.</title>
        <authorList>
            <person name="Kadnikov V.V."/>
            <person name="Mardanov A.V."/>
            <person name="Ivasenko D.A."/>
            <person name="Antsiferov D.V."/>
            <person name="Beletsky A.V."/>
            <person name="Karnachuk O.V."/>
            <person name="Ravin N.V."/>
        </authorList>
    </citation>
    <scope>NUCLEOTIDE SEQUENCE [LARGE SCALE GENOMIC DNA]</scope>
</reference>
<evidence type="ECO:0000256" key="3">
    <source>
        <dbReference type="ARBA" id="ARBA00023118"/>
    </source>
</evidence>
<gene>
    <name evidence="7" type="ORF">BSOLF_2684</name>
</gene>
<feature type="domain" description="CRISPR associated protein Cas6 C-terminal" evidence="6">
    <location>
        <begin position="124"/>
        <end position="241"/>
    </location>
</feature>
<evidence type="ECO:0000259" key="6">
    <source>
        <dbReference type="Pfam" id="PF01881"/>
    </source>
</evidence>
<feature type="active site" description="Proton donor" evidence="5">
    <location>
        <position position="41"/>
    </location>
</feature>
<dbReference type="PANTHER" id="PTHR36984">
    <property type="entry name" value="CRISPR-ASSOCIATED ENDORIBONUCLEASE CAS6 1"/>
    <property type="match status" value="1"/>
</dbReference>
<proteinExistence type="inferred from homology"/>
<sequence length="255" mass="29482">MRISFTFQSEKPYIDLPISYNYLVQSVIYRNLKSELATFLHEEGFHLGKRKFTLFVFSRLMGQSQFLRESKKIRFFGPIRLMLASPFEPFIRGISQIILKKGIYFAEERLQVTKLEDIPKLRTDQESVQVMTLSPVVAYSTLLKPEGGKYTLYFTPKEWDYIRILTENLIRKGKIIYGEETSFNPLQIRPVGRFKQEVVLYKGTVVKGHSGGFILEGDPRLIDIALDAGLGSKNSMGFGFVYPRAEEISSTHEWR</sequence>
<comment type="function">
    <text evidence="4">CRISPR (clustered regularly interspaced short palindromic repeat), is an adaptive immune system that provides protection against mobile genetic elements (viruses, transposable elements and conjugative plasmids). CRISPR clusters contain sequences complementary to antecedent mobile elements and target invading nucleic acids. CRISPR clusters are transcribed and processed into CRISPR RNA (crRNA).</text>
</comment>
<dbReference type="GO" id="GO:0051607">
    <property type="term" value="P:defense response to virus"/>
    <property type="evidence" value="ECO:0007669"/>
    <property type="project" value="UniProtKB-KW"/>
</dbReference>